<dbReference type="Gene3D" id="3.30.2350.10">
    <property type="entry name" value="Pseudouridine synthase"/>
    <property type="match status" value="1"/>
</dbReference>
<reference evidence="5" key="1">
    <citation type="journal article" date="2019" name="Int. J. Syst. Evol. Microbiol.">
        <title>The Global Catalogue of Microorganisms (GCM) 10K type strain sequencing project: providing services to taxonomists for standard genome sequencing and annotation.</title>
        <authorList>
            <consortium name="The Broad Institute Genomics Platform"/>
            <consortium name="The Broad Institute Genome Sequencing Center for Infectious Disease"/>
            <person name="Wu L."/>
            <person name="Ma J."/>
        </authorList>
    </citation>
    <scope>NUCLEOTIDE SEQUENCE [LARGE SCALE GENOMIC DNA]</scope>
    <source>
        <strain evidence="5">CCUG 58938</strain>
    </source>
</reference>
<name>A0ABW3K164_9BACT</name>
<comment type="caution">
    <text evidence="4">The sequence shown here is derived from an EMBL/GenBank/DDBJ whole genome shotgun (WGS) entry which is preliminary data.</text>
</comment>
<sequence length="220" mass="25432">MSVQIHVPDHILYEDDYILVINKPNGLMVEPDRNNHPNLLHQVRQYIKASAPDDQEVYAQHIHRLDRPVSGIVLFAIQRSVLKNLSEQFAERKVKKYYQALTDHAPQQHTGTLLHWHRKEKKKAVIAEQEFPYAEEARLTYHVKPLAADRFLWDIELYTGKYHQIRGQLAYIDCPIIGDATYTSGVPYKPDAIALHASKLIFSHPITNQELIIEAPTPFI</sequence>
<dbReference type="PANTHER" id="PTHR21600">
    <property type="entry name" value="MITOCHONDRIAL RNA PSEUDOURIDINE SYNTHASE"/>
    <property type="match status" value="1"/>
</dbReference>
<dbReference type="SUPFAM" id="SSF55120">
    <property type="entry name" value="Pseudouridine synthase"/>
    <property type="match status" value="1"/>
</dbReference>
<keyword evidence="2 4" id="KW-0413">Isomerase</keyword>
<evidence type="ECO:0000313" key="4">
    <source>
        <dbReference type="EMBL" id="MFD0999992.1"/>
    </source>
</evidence>
<dbReference type="Proteomes" id="UP001597112">
    <property type="component" value="Unassembled WGS sequence"/>
</dbReference>
<dbReference type="InterPro" id="IPR006224">
    <property type="entry name" value="PsdUridine_synth_RluA-like_CS"/>
</dbReference>
<dbReference type="InterPro" id="IPR020103">
    <property type="entry name" value="PsdUridine_synth_cat_dom_sf"/>
</dbReference>
<evidence type="ECO:0000259" key="3">
    <source>
        <dbReference type="Pfam" id="PF00849"/>
    </source>
</evidence>
<evidence type="ECO:0000313" key="5">
    <source>
        <dbReference type="Proteomes" id="UP001597112"/>
    </source>
</evidence>
<organism evidence="4 5">
    <name type="scientific">Ohtaekwangia kribbensis</name>
    <dbReference type="NCBI Taxonomy" id="688913"/>
    <lineage>
        <taxon>Bacteria</taxon>
        <taxon>Pseudomonadati</taxon>
        <taxon>Bacteroidota</taxon>
        <taxon>Cytophagia</taxon>
        <taxon>Cytophagales</taxon>
        <taxon>Fulvivirgaceae</taxon>
        <taxon>Ohtaekwangia</taxon>
    </lineage>
</organism>
<dbReference type="EC" id="5.4.99.-" evidence="4"/>
<gene>
    <name evidence="4" type="ORF">ACFQ21_11785</name>
</gene>
<dbReference type="PROSITE" id="PS01129">
    <property type="entry name" value="PSI_RLU"/>
    <property type="match status" value="1"/>
</dbReference>
<comment type="similarity">
    <text evidence="1">Belongs to the pseudouridine synthase RluA family.</text>
</comment>
<dbReference type="RefSeq" id="WP_377579203.1">
    <property type="nucleotide sequence ID" value="NZ_JBHTKA010000003.1"/>
</dbReference>
<dbReference type="GO" id="GO:0016853">
    <property type="term" value="F:isomerase activity"/>
    <property type="evidence" value="ECO:0007669"/>
    <property type="project" value="UniProtKB-KW"/>
</dbReference>
<protein>
    <submittedName>
        <fullName evidence="4">RluA family pseudouridine synthase</fullName>
        <ecNumber evidence="4">5.4.99.-</ecNumber>
    </submittedName>
</protein>
<proteinExistence type="inferred from homology"/>
<dbReference type="Pfam" id="PF00849">
    <property type="entry name" value="PseudoU_synth_2"/>
    <property type="match status" value="1"/>
</dbReference>
<dbReference type="InterPro" id="IPR006145">
    <property type="entry name" value="PsdUridine_synth_RsuA/RluA"/>
</dbReference>
<dbReference type="InterPro" id="IPR050188">
    <property type="entry name" value="RluA_PseudoU_synthase"/>
</dbReference>
<dbReference type="PANTHER" id="PTHR21600:SF83">
    <property type="entry name" value="PSEUDOURIDYLATE SYNTHASE RPUSD4, MITOCHONDRIAL"/>
    <property type="match status" value="1"/>
</dbReference>
<keyword evidence="5" id="KW-1185">Reference proteome</keyword>
<accession>A0ABW3K164</accession>
<feature type="domain" description="Pseudouridine synthase RsuA/RluA-like" evidence="3">
    <location>
        <begin position="18"/>
        <end position="170"/>
    </location>
</feature>
<dbReference type="CDD" id="cd02869">
    <property type="entry name" value="PseudoU_synth_RluA_like"/>
    <property type="match status" value="1"/>
</dbReference>
<dbReference type="EMBL" id="JBHTKA010000003">
    <property type="protein sequence ID" value="MFD0999992.1"/>
    <property type="molecule type" value="Genomic_DNA"/>
</dbReference>
<evidence type="ECO:0000256" key="1">
    <source>
        <dbReference type="ARBA" id="ARBA00010876"/>
    </source>
</evidence>
<evidence type="ECO:0000256" key="2">
    <source>
        <dbReference type="ARBA" id="ARBA00023235"/>
    </source>
</evidence>